<dbReference type="PANTHER" id="PTHR39081:SF1">
    <property type="entry name" value="MUT7-C RNASE DOMAIN-CONTAINING PROTEIN"/>
    <property type="match status" value="1"/>
</dbReference>
<accession>A0ABS0B5V5</accession>
<evidence type="ECO:0000259" key="1">
    <source>
        <dbReference type="Pfam" id="PF01927"/>
    </source>
</evidence>
<sequence>MANGSRHCEFRFYEELGTFLPPACRKQAFIHVFDGTPTVKDRIESLGVPHTEVDLILVDGEPVGFSHKLHGGERVSVYPMFECFELGDACRLRPHPLREPRFVLDVHLGRLAAYLRLLGFDSLYRNDYEDDQLLWVSRAEHRILLSRDTGLLKRAALTHGAFLHATDPRRQVREVMDRFQLDALVAPFTRCARCNGPVAPVHEAEQESVAASIGFVPAAGGRFSRCGDCGQLYWPGSHLVRLRKRLAEVGVSI</sequence>
<dbReference type="RefSeq" id="WP_194930893.1">
    <property type="nucleotide sequence ID" value="NZ_JADLZT010000005.1"/>
</dbReference>
<name>A0ABS0B5V5_9GAMM</name>
<dbReference type="Pfam" id="PF14451">
    <property type="entry name" value="Ub-Mut7C"/>
    <property type="match status" value="1"/>
</dbReference>
<keyword evidence="4" id="KW-1185">Reference proteome</keyword>
<organism evidence="3 4">
    <name type="scientific">Lysobacter niastensis</name>
    <dbReference type="NCBI Taxonomy" id="380629"/>
    <lineage>
        <taxon>Bacteria</taxon>
        <taxon>Pseudomonadati</taxon>
        <taxon>Pseudomonadota</taxon>
        <taxon>Gammaproteobacteria</taxon>
        <taxon>Lysobacterales</taxon>
        <taxon>Lysobacteraceae</taxon>
        <taxon>Lysobacter</taxon>
    </lineage>
</organism>
<dbReference type="InterPro" id="IPR027798">
    <property type="entry name" value="Ub_Mut7C"/>
</dbReference>
<protein>
    <submittedName>
        <fullName evidence="3">Mut7-C ubiquitin/RNAse domain-containing protein</fullName>
    </submittedName>
</protein>
<feature type="domain" description="Ubiquitin Mut7-C" evidence="2">
    <location>
        <begin position="8"/>
        <end position="83"/>
    </location>
</feature>
<evidence type="ECO:0000313" key="3">
    <source>
        <dbReference type="EMBL" id="MBF6024278.1"/>
    </source>
</evidence>
<proteinExistence type="predicted"/>
<comment type="caution">
    <text evidence="3">The sequence shown here is derived from an EMBL/GenBank/DDBJ whole genome shotgun (WGS) entry which is preliminary data.</text>
</comment>
<evidence type="ECO:0000313" key="4">
    <source>
        <dbReference type="Proteomes" id="UP001429984"/>
    </source>
</evidence>
<dbReference type="Pfam" id="PF01927">
    <property type="entry name" value="Mut7-C"/>
    <property type="match status" value="1"/>
</dbReference>
<gene>
    <name evidence="3" type="ORF">IU514_09565</name>
</gene>
<feature type="domain" description="Mut7-C RNAse" evidence="1">
    <location>
        <begin position="100"/>
        <end position="245"/>
    </location>
</feature>
<evidence type="ECO:0000259" key="2">
    <source>
        <dbReference type="Pfam" id="PF14451"/>
    </source>
</evidence>
<reference evidence="3 4" key="1">
    <citation type="submission" date="2020-11" db="EMBL/GenBank/DDBJ databases">
        <title>Draft Genome Sequence and Secondary Metabolite Biosynthetic Potential of the Lysobacter niastensis Type strain DSM 18481.</title>
        <authorList>
            <person name="Turrini P."/>
            <person name="Artuso I."/>
            <person name="Tescari M."/>
            <person name="Lugli G.A."/>
            <person name="Frangipani E."/>
            <person name="Ventura M."/>
            <person name="Visca P."/>
        </authorList>
    </citation>
    <scope>NUCLEOTIDE SEQUENCE [LARGE SCALE GENOMIC DNA]</scope>
    <source>
        <strain evidence="3 4">DSM 18481</strain>
    </source>
</reference>
<dbReference type="PANTHER" id="PTHR39081">
    <property type="entry name" value="MUT7-C DOMAIN-CONTAINING PROTEIN"/>
    <property type="match status" value="1"/>
</dbReference>
<dbReference type="InterPro" id="IPR002782">
    <property type="entry name" value="Mut7-C_RNAse_dom"/>
</dbReference>
<dbReference type="EMBL" id="JADLZT010000005">
    <property type="protein sequence ID" value="MBF6024278.1"/>
    <property type="molecule type" value="Genomic_DNA"/>
</dbReference>
<dbReference type="Proteomes" id="UP001429984">
    <property type="component" value="Unassembled WGS sequence"/>
</dbReference>